<gene>
    <name evidence="2" type="ORF">IW261DRAFT_1414880</name>
</gene>
<evidence type="ECO:0000313" key="2">
    <source>
        <dbReference type="EMBL" id="KAK0487122.1"/>
    </source>
</evidence>
<keyword evidence="1" id="KW-0812">Transmembrane</keyword>
<proteinExistence type="predicted"/>
<keyword evidence="3" id="KW-1185">Reference proteome</keyword>
<accession>A0AA39UFD2</accession>
<evidence type="ECO:0000313" key="3">
    <source>
        <dbReference type="Proteomes" id="UP001175227"/>
    </source>
</evidence>
<protein>
    <submittedName>
        <fullName evidence="2">Uncharacterized protein</fullName>
    </submittedName>
</protein>
<name>A0AA39UFD2_9AGAR</name>
<dbReference type="Proteomes" id="UP001175227">
    <property type="component" value="Unassembled WGS sequence"/>
</dbReference>
<dbReference type="EMBL" id="JAUEPR010000003">
    <property type="protein sequence ID" value="KAK0487122.1"/>
    <property type="molecule type" value="Genomic_DNA"/>
</dbReference>
<sequence>MVHWPPFVLAFLLIVLFALVSVMITMGFSRGFLRIQVRRLPKSDPEASQQIFAFSSSGNTELWIRWIIELWLNRTGHPGRSNPLIRALAGGVGGVEPGLAPSLRLPERAVTRFRPVIHFHSAYAGLRHQFSSSNYPSVQIWGYQLLPQHHANDSEV</sequence>
<evidence type="ECO:0000256" key="1">
    <source>
        <dbReference type="SAM" id="Phobius"/>
    </source>
</evidence>
<reference evidence="2" key="1">
    <citation type="submission" date="2023-06" db="EMBL/GenBank/DDBJ databases">
        <authorList>
            <consortium name="Lawrence Berkeley National Laboratory"/>
            <person name="Ahrendt S."/>
            <person name="Sahu N."/>
            <person name="Indic B."/>
            <person name="Wong-Bajracharya J."/>
            <person name="Merenyi Z."/>
            <person name="Ke H.-M."/>
            <person name="Monk M."/>
            <person name="Kocsube S."/>
            <person name="Drula E."/>
            <person name="Lipzen A."/>
            <person name="Balint B."/>
            <person name="Henrissat B."/>
            <person name="Andreopoulos B."/>
            <person name="Martin F.M."/>
            <person name="Harder C.B."/>
            <person name="Rigling D."/>
            <person name="Ford K.L."/>
            <person name="Foster G.D."/>
            <person name="Pangilinan J."/>
            <person name="Papanicolaou A."/>
            <person name="Barry K."/>
            <person name="LaButti K."/>
            <person name="Viragh M."/>
            <person name="Koriabine M."/>
            <person name="Yan M."/>
            <person name="Riley R."/>
            <person name="Champramary S."/>
            <person name="Plett K.L."/>
            <person name="Tsai I.J."/>
            <person name="Slot J."/>
            <person name="Sipos G."/>
            <person name="Plett J."/>
            <person name="Nagy L.G."/>
            <person name="Grigoriev I.V."/>
        </authorList>
    </citation>
    <scope>NUCLEOTIDE SEQUENCE</scope>
    <source>
        <strain evidence="2">ICMP 16352</strain>
    </source>
</reference>
<feature type="transmembrane region" description="Helical" evidence="1">
    <location>
        <begin position="6"/>
        <end position="33"/>
    </location>
</feature>
<keyword evidence="1" id="KW-0472">Membrane</keyword>
<dbReference type="AlphaFoldDB" id="A0AA39UFD2"/>
<keyword evidence="1" id="KW-1133">Transmembrane helix</keyword>
<comment type="caution">
    <text evidence="2">The sequence shown here is derived from an EMBL/GenBank/DDBJ whole genome shotgun (WGS) entry which is preliminary data.</text>
</comment>
<organism evidence="2 3">
    <name type="scientific">Armillaria novae-zelandiae</name>
    <dbReference type="NCBI Taxonomy" id="153914"/>
    <lineage>
        <taxon>Eukaryota</taxon>
        <taxon>Fungi</taxon>
        <taxon>Dikarya</taxon>
        <taxon>Basidiomycota</taxon>
        <taxon>Agaricomycotina</taxon>
        <taxon>Agaricomycetes</taxon>
        <taxon>Agaricomycetidae</taxon>
        <taxon>Agaricales</taxon>
        <taxon>Marasmiineae</taxon>
        <taxon>Physalacriaceae</taxon>
        <taxon>Armillaria</taxon>
    </lineage>
</organism>